<dbReference type="AlphaFoldDB" id="C7M043"/>
<organism evidence="2 3">
    <name type="scientific">Acidimicrobium ferrooxidans (strain DSM 10331 / JCM 15462 / NBRC 103882 / ICP)</name>
    <dbReference type="NCBI Taxonomy" id="525909"/>
    <lineage>
        <taxon>Bacteria</taxon>
        <taxon>Bacillati</taxon>
        <taxon>Actinomycetota</taxon>
        <taxon>Acidimicrobiia</taxon>
        <taxon>Acidimicrobiales</taxon>
        <taxon>Acidimicrobiaceae</taxon>
        <taxon>Acidimicrobium</taxon>
    </lineage>
</organism>
<evidence type="ECO:0000313" key="3">
    <source>
        <dbReference type="Proteomes" id="UP000000771"/>
    </source>
</evidence>
<dbReference type="Proteomes" id="UP000000771">
    <property type="component" value="Chromosome"/>
</dbReference>
<proteinExistence type="predicted"/>
<sequence>MSKRLRAISPPFVVAPPTGVRVRTRLQVTDVDAAVLMALGTYLGSLASNDLAERCRQGELDAKGKTESRRERKRALTALTSSRWAGTITRTSEDAFQLAMGNLEAEQRSLRARIAQIRRRLAVPAGTRRGRSYGYPTQAERFQKQRRLQILEHRLEVVEARLESGRVSICRGGKHLANVHHHLDEAGLTDDAWRERWRAERWFLTADGEKDKYLGNLTIRWHPDEQWLDIALPRALAHLANRSRNRYRLSCPISFPYRGDEVAAQAVNGAVRYDIVFLPQKGRWYLDASWRYPDRQPLTIEQVREHRVMAVDLNAGHLATVLLDPSGNPVGRPATIPIVLDGLPATTRDGHLRQAISDVLTMAKTGGARAIVIENLDFAESRDIGRELHGNRPSRGKRGRRFRRLIAGIPTAKFRNLLIQMAANTGITVVAVDPAYTSRWGAEHWLGALQETFIDISGHHAAALVIGRRGLGQRARRKTRCDLTRAEHREERATRPVVGATGDGGPSLLSRQRMRGLGTREARGQPQTWQKTRRADRTTPVTQVAQDRSGPPTKRDRVSLSV</sequence>
<dbReference type="EMBL" id="CP001631">
    <property type="protein sequence ID" value="ACU54351.1"/>
    <property type="molecule type" value="Genomic_DNA"/>
</dbReference>
<evidence type="ECO:0000313" key="2">
    <source>
        <dbReference type="EMBL" id="ACU54351.1"/>
    </source>
</evidence>
<feature type="compositionally biased region" description="Basic and acidic residues" evidence="1">
    <location>
        <begin position="553"/>
        <end position="562"/>
    </location>
</feature>
<dbReference type="HOGENOM" id="CLU_022425_0_0_11"/>
<dbReference type="eggNOG" id="COG0675">
    <property type="taxonomic scope" value="Bacteria"/>
</dbReference>
<feature type="region of interest" description="Disordered" evidence="1">
    <location>
        <begin position="486"/>
        <end position="562"/>
    </location>
</feature>
<protein>
    <submittedName>
        <fullName evidence="2">Transposase, IS605 OrfB family</fullName>
    </submittedName>
</protein>
<reference evidence="2 3" key="1">
    <citation type="journal article" date="2009" name="Stand. Genomic Sci.">
        <title>Complete genome sequence of Acidimicrobium ferrooxidans type strain (ICP).</title>
        <authorList>
            <person name="Clum A."/>
            <person name="Nolan M."/>
            <person name="Lang E."/>
            <person name="Glavina Del Rio T."/>
            <person name="Tice H."/>
            <person name="Copeland A."/>
            <person name="Cheng J.F."/>
            <person name="Lucas S."/>
            <person name="Chen F."/>
            <person name="Bruce D."/>
            <person name="Goodwin L."/>
            <person name="Pitluck S."/>
            <person name="Ivanova N."/>
            <person name="Mavrommatis K."/>
            <person name="Mikhailova N."/>
            <person name="Pati A."/>
            <person name="Chen A."/>
            <person name="Palaniappan K."/>
            <person name="Goker M."/>
            <person name="Spring S."/>
            <person name="Land M."/>
            <person name="Hauser L."/>
            <person name="Chang Y.J."/>
            <person name="Jeffries C.C."/>
            <person name="Chain P."/>
            <person name="Bristow J."/>
            <person name="Eisen J.A."/>
            <person name="Markowitz V."/>
            <person name="Hugenholtz P."/>
            <person name="Kyrpides N.C."/>
            <person name="Klenk H.P."/>
            <person name="Lapidus A."/>
        </authorList>
    </citation>
    <scope>NUCLEOTIDE SEQUENCE [LARGE SCALE GENOMIC DNA]</scope>
    <source>
        <strain evidence="3">DSM 10331 / JCM 15462 / NBRC 103882 / ICP</strain>
    </source>
</reference>
<keyword evidence="3" id="KW-1185">Reference proteome</keyword>
<accession>C7M043</accession>
<dbReference type="KEGG" id="afo:Afer_1427"/>
<dbReference type="STRING" id="525909.Afer_1427"/>
<evidence type="ECO:0000256" key="1">
    <source>
        <dbReference type="SAM" id="MobiDB-lite"/>
    </source>
</evidence>
<name>C7M043_ACIFD</name>
<gene>
    <name evidence="2" type="ordered locus">Afer_1427</name>
</gene>